<evidence type="ECO:0000313" key="1">
    <source>
        <dbReference type="EMBL" id="KAG5578937.1"/>
    </source>
</evidence>
<dbReference type="Proteomes" id="UP000824120">
    <property type="component" value="Chromosome 10"/>
</dbReference>
<dbReference type="AlphaFoldDB" id="A0A9J5WSZ1"/>
<proteinExistence type="predicted"/>
<protein>
    <submittedName>
        <fullName evidence="1">Uncharacterized protein</fullName>
    </submittedName>
</protein>
<dbReference type="EMBL" id="JACXVP010000010">
    <property type="protein sequence ID" value="KAG5578937.1"/>
    <property type="molecule type" value="Genomic_DNA"/>
</dbReference>
<sequence length="147" mass="16394">MFLVPRICNVSHVREKKLLFHHGDLKFRKEVSTLFYHVAIGVIVDGASLSHEHQCFMGVRLDNDVLQVEVLRHGQPAVRHDVVTTPNYPMNPPNHLSLSSLAIPPYPANPEFCIKVSSVLILIYSDGGNDQLMYLGASLCLTCLTTD</sequence>
<reference evidence="1 2" key="1">
    <citation type="submission" date="2020-09" db="EMBL/GenBank/DDBJ databases">
        <title>De no assembly of potato wild relative species, Solanum commersonii.</title>
        <authorList>
            <person name="Cho K."/>
        </authorList>
    </citation>
    <scope>NUCLEOTIDE SEQUENCE [LARGE SCALE GENOMIC DNA]</scope>
    <source>
        <strain evidence="1">LZ3.2</strain>
        <tissue evidence="1">Leaf</tissue>
    </source>
</reference>
<evidence type="ECO:0000313" key="2">
    <source>
        <dbReference type="Proteomes" id="UP000824120"/>
    </source>
</evidence>
<accession>A0A9J5WSZ1</accession>
<keyword evidence="2" id="KW-1185">Reference proteome</keyword>
<comment type="caution">
    <text evidence="1">The sequence shown here is derived from an EMBL/GenBank/DDBJ whole genome shotgun (WGS) entry which is preliminary data.</text>
</comment>
<gene>
    <name evidence="1" type="ORF">H5410_049564</name>
</gene>
<organism evidence="1 2">
    <name type="scientific">Solanum commersonii</name>
    <name type="common">Commerson's wild potato</name>
    <name type="synonym">Commerson's nightshade</name>
    <dbReference type="NCBI Taxonomy" id="4109"/>
    <lineage>
        <taxon>Eukaryota</taxon>
        <taxon>Viridiplantae</taxon>
        <taxon>Streptophyta</taxon>
        <taxon>Embryophyta</taxon>
        <taxon>Tracheophyta</taxon>
        <taxon>Spermatophyta</taxon>
        <taxon>Magnoliopsida</taxon>
        <taxon>eudicotyledons</taxon>
        <taxon>Gunneridae</taxon>
        <taxon>Pentapetalae</taxon>
        <taxon>asterids</taxon>
        <taxon>lamiids</taxon>
        <taxon>Solanales</taxon>
        <taxon>Solanaceae</taxon>
        <taxon>Solanoideae</taxon>
        <taxon>Solaneae</taxon>
        <taxon>Solanum</taxon>
    </lineage>
</organism>
<name>A0A9J5WSZ1_SOLCO</name>